<dbReference type="EMBL" id="KB201611">
    <property type="protein sequence ID" value="ESO95758.1"/>
    <property type="molecule type" value="Genomic_DNA"/>
</dbReference>
<feature type="domain" description="NodB homology" evidence="1">
    <location>
        <begin position="29"/>
        <end position="126"/>
    </location>
</feature>
<organism evidence="2 3">
    <name type="scientific">Lottia gigantea</name>
    <name type="common">Giant owl limpet</name>
    <dbReference type="NCBI Taxonomy" id="225164"/>
    <lineage>
        <taxon>Eukaryota</taxon>
        <taxon>Metazoa</taxon>
        <taxon>Spiralia</taxon>
        <taxon>Lophotrochozoa</taxon>
        <taxon>Mollusca</taxon>
        <taxon>Gastropoda</taxon>
        <taxon>Patellogastropoda</taxon>
        <taxon>Lottioidea</taxon>
        <taxon>Lottiidae</taxon>
        <taxon>Lottia</taxon>
    </lineage>
</organism>
<dbReference type="InterPro" id="IPR002509">
    <property type="entry name" value="NODB_dom"/>
</dbReference>
<keyword evidence="3" id="KW-1185">Reference proteome</keyword>
<dbReference type="GO" id="GO:0005975">
    <property type="term" value="P:carbohydrate metabolic process"/>
    <property type="evidence" value="ECO:0007669"/>
    <property type="project" value="InterPro"/>
</dbReference>
<sequence>PCDASTCQLPNCKCADTQIPGNMSESDTPMMIMVTFDDSVNIGNNDYYLKLFDDKRNNPNGCPHRGTFFVSGDASQYHYVRDLYKAGNEISSHSISHRSPTTWWANAGYDGYVKEIEGMSKRLAREGNLPRKAIKGMRVPFLQVGGDGQYQMLEDYGYQWDSSMVTGNLYQNANPTLWPFTLDYPPSSKHCSLAPCPTKSYPGLWEIPLVRWYGNNKMACAMPDGCTIGPGRKGTLDYLMDNFNRQYKTNKAPLGIFLHASWFRRKSGNFEGLVDFLEKMTHLPDVYVLTVSQVIDWIRHPVPLNRVSELKSWQCSKK</sequence>
<reference evidence="2 3" key="1">
    <citation type="journal article" date="2013" name="Nature">
        <title>Insights into bilaterian evolution from three spiralian genomes.</title>
        <authorList>
            <person name="Simakov O."/>
            <person name="Marletaz F."/>
            <person name="Cho S.J."/>
            <person name="Edsinger-Gonzales E."/>
            <person name="Havlak P."/>
            <person name="Hellsten U."/>
            <person name="Kuo D.H."/>
            <person name="Larsson T."/>
            <person name="Lv J."/>
            <person name="Arendt D."/>
            <person name="Savage R."/>
            <person name="Osoegawa K."/>
            <person name="de Jong P."/>
            <person name="Grimwood J."/>
            <person name="Chapman J.A."/>
            <person name="Shapiro H."/>
            <person name="Aerts A."/>
            <person name="Otillar R.P."/>
            <person name="Terry A.Y."/>
            <person name="Boore J.L."/>
            <person name="Grigoriev I.V."/>
            <person name="Lindberg D.R."/>
            <person name="Seaver E.C."/>
            <person name="Weisblat D.A."/>
            <person name="Putnam N.H."/>
            <person name="Rokhsar D.S."/>
        </authorList>
    </citation>
    <scope>NUCLEOTIDE SEQUENCE [LARGE SCALE GENOMIC DNA]</scope>
</reference>
<dbReference type="HOGENOM" id="CLU_022576_0_0_1"/>
<dbReference type="CTD" id="20231395"/>
<dbReference type="Pfam" id="PF01522">
    <property type="entry name" value="Polysacc_deac_1"/>
    <property type="match status" value="1"/>
</dbReference>
<dbReference type="GO" id="GO:0016810">
    <property type="term" value="F:hydrolase activity, acting on carbon-nitrogen (but not peptide) bonds"/>
    <property type="evidence" value="ECO:0007669"/>
    <property type="project" value="InterPro"/>
</dbReference>
<dbReference type="KEGG" id="lgi:LOTGIDRAFT_116769"/>
<gene>
    <name evidence="2" type="ORF">LOTGIDRAFT_116769</name>
</gene>
<dbReference type="SUPFAM" id="SSF88713">
    <property type="entry name" value="Glycoside hydrolase/deacetylase"/>
    <property type="match status" value="1"/>
</dbReference>
<dbReference type="InterPro" id="IPR011330">
    <property type="entry name" value="Glyco_hydro/deAcase_b/a-brl"/>
</dbReference>
<dbReference type="OMA" id="HPTSANE"/>
<dbReference type="RefSeq" id="XP_009053606.1">
    <property type="nucleotide sequence ID" value="XM_009055358.1"/>
</dbReference>
<evidence type="ECO:0000313" key="2">
    <source>
        <dbReference type="EMBL" id="ESO95758.1"/>
    </source>
</evidence>
<dbReference type="PANTHER" id="PTHR45985:SF3">
    <property type="entry name" value="CHITIN DEACETYLASE-LIKE 4"/>
    <property type="match status" value="1"/>
</dbReference>
<name>V3ZW59_LOTGI</name>
<proteinExistence type="predicted"/>
<dbReference type="GeneID" id="20231395"/>
<dbReference type="AlphaFoldDB" id="V3ZW59"/>
<feature type="non-terminal residue" evidence="2">
    <location>
        <position position="1"/>
    </location>
</feature>
<dbReference type="PANTHER" id="PTHR45985">
    <property type="match status" value="1"/>
</dbReference>
<dbReference type="Proteomes" id="UP000030746">
    <property type="component" value="Unassembled WGS sequence"/>
</dbReference>
<dbReference type="InterPro" id="IPR052740">
    <property type="entry name" value="CE4"/>
</dbReference>
<accession>V3ZW59</accession>
<dbReference type="OrthoDB" id="504708at2759"/>
<evidence type="ECO:0000259" key="1">
    <source>
        <dbReference type="Pfam" id="PF01522"/>
    </source>
</evidence>
<protein>
    <recommendedName>
        <fullName evidence="1">NodB homology domain-containing protein</fullName>
    </recommendedName>
</protein>
<dbReference type="Gene3D" id="3.20.20.370">
    <property type="entry name" value="Glycoside hydrolase/deacetylase"/>
    <property type="match status" value="1"/>
</dbReference>
<evidence type="ECO:0000313" key="3">
    <source>
        <dbReference type="Proteomes" id="UP000030746"/>
    </source>
</evidence>